<evidence type="ECO:0008006" key="3">
    <source>
        <dbReference type="Google" id="ProtNLM"/>
    </source>
</evidence>
<evidence type="ECO:0000313" key="2">
    <source>
        <dbReference type="Proteomes" id="UP001272137"/>
    </source>
</evidence>
<accession>A0AAW9D643</accession>
<organism evidence="1 2">
    <name type="scientific">Burkholderia thailandensis</name>
    <dbReference type="NCBI Taxonomy" id="57975"/>
    <lineage>
        <taxon>Bacteria</taxon>
        <taxon>Pseudomonadati</taxon>
        <taxon>Pseudomonadota</taxon>
        <taxon>Betaproteobacteria</taxon>
        <taxon>Burkholderiales</taxon>
        <taxon>Burkholderiaceae</taxon>
        <taxon>Burkholderia</taxon>
        <taxon>pseudomallei group</taxon>
    </lineage>
</organism>
<evidence type="ECO:0000313" key="1">
    <source>
        <dbReference type="EMBL" id="MDW9257455.1"/>
    </source>
</evidence>
<name>A0AAW9D643_BURTH</name>
<gene>
    <name evidence="1" type="ORF">C7S16_1383</name>
</gene>
<dbReference type="EMBL" id="QXCT01000002">
    <property type="protein sequence ID" value="MDW9257455.1"/>
    <property type="molecule type" value="Genomic_DNA"/>
</dbReference>
<comment type="caution">
    <text evidence="1">The sequence shown here is derived from an EMBL/GenBank/DDBJ whole genome shotgun (WGS) entry which is preliminary data.</text>
</comment>
<proteinExistence type="predicted"/>
<dbReference type="Proteomes" id="UP001272137">
    <property type="component" value="Unassembled WGS sequence"/>
</dbReference>
<reference evidence="1" key="1">
    <citation type="submission" date="2018-08" db="EMBL/GenBank/DDBJ databases">
        <title>Identification of Burkholderia cepacia strains that express a Burkholderia pseudomallei-like capsular polysaccharide.</title>
        <authorList>
            <person name="Burtnick M.N."/>
            <person name="Vongsouvath M."/>
            <person name="Newton P."/>
            <person name="Wuthiekanun V."/>
            <person name="Limmathurotsakul D."/>
            <person name="Brett P.J."/>
            <person name="Chantratita N."/>
            <person name="Dance D.A."/>
        </authorList>
    </citation>
    <scope>NUCLEOTIDE SEQUENCE</scope>
    <source>
        <strain evidence="1">SBXCC001</strain>
    </source>
</reference>
<sequence length="51" mass="5136">MTRRARSAAAAPAKKPRAAIAARGFLFECATRQCAGGVSRAAPDQSCAGGT</sequence>
<protein>
    <recommendedName>
        <fullName evidence="3">Lipoprotein</fullName>
    </recommendedName>
</protein>
<dbReference type="AlphaFoldDB" id="A0AAW9D643"/>